<dbReference type="RefSeq" id="WP_258330314.1">
    <property type="nucleotide sequence ID" value="NZ_JAPTGG010000002.1"/>
</dbReference>
<feature type="domain" description="Transglutaminase-like" evidence="2">
    <location>
        <begin position="405"/>
        <end position="476"/>
    </location>
</feature>
<evidence type="ECO:0000256" key="1">
    <source>
        <dbReference type="SAM" id="Phobius"/>
    </source>
</evidence>
<dbReference type="EMBL" id="JAPTGG010000002">
    <property type="protein sequence ID" value="MCZ0864158.1"/>
    <property type="molecule type" value="Genomic_DNA"/>
</dbReference>
<name>A0A9J6RHL1_9GAMM</name>
<feature type="transmembrane region" description="Helical" evidence="1">
    <location>
        <begin position="59"/>
        <end position="76"/>
    </location>
</feature>
<dbReference type="PANTHER" id="PTHR42736:SF1">
    <property type="entry name" value="PROTEIN-GLUTAMINE GAMMA-GLUTAMYLTRANSFERASE"/>
    <property type="match status" value="1"/>
</dbReference>
<keyword evidence="1" id="KW-0812">Transmembrane</keyword>
<organism evidence="3 4">
    <name type="scientific">Dasania phycosphaerae</name>
    <dbReference type="NCBI Taxonomy" id="2950436"/>
    <lineage>
        <taxon>Bacteria</taxon>
        <taxon>Pseudomonadati</taxon>
        <taxon>Pseudomonadota</taxon>
        <taxon>Gammaproteobacteria</taxon>
        <taxon>Cellvibrionales</taxon>
        <taxon>Spongiibacteraceae</taxon>
        <taxon>Dasania</taxon>
    </lineage>
</organism>
<accession>A0A9J6RHL1</accession>
<dbReference type="Pfam" id="PF01841">
    <property type="entry name" value="Transglut_core"/>
    <property type="match status" value="1"/>
</dbReference>
<feature type="transmembrane region" description="Helical" evidence="1">
    <location>
        <begin position="163"/>
        <end position="181"/>
    </location>
</feature>
<dbReference type="AlphaFoldDB" id="A0A9J6RHL1"/>
<dbReference type="PANTHER" id="PTHR42736">
    <property type="entry name" value="PROTEIN-GLUTAMINE GAMMA-GLUTAMYLTRANSFERASE"/>
    <property type="match status" value="1"/>
</dbReference>
<keyword evidence="4" id="KW-1185">Reference proteome</keyword>
<dbReference type="InterPro" id="IPR021878">
    <property type="entry name" value="TgpA_N"/>
</dbReference>
<reference evidence="3 4" key="1">
    <citation type="submission" date="2022-12" db="EMBL/GenBank/DDBJ databases">
        <title>Dasania phycosphaerae sp. nov., isolated from particulate material of the south coast of Korea.</title>
        <authorList>
            <person name="Jiang Y."/>
        </authorList>
    </citation>
    <scope>NUCLEOTIDE SEQUENCE [LARGE SCALE GENOMIC DNA]</scope>
    <source>
        <strain evidence="3 4">GY-19</strain>
    </source>
</reference>
<protein>
    <submittedName>
        <fullName evidence="3">DUF3488 and transglutaminase-like domain-containing protein</fullName>
    </submittedName>
</protein>
<dbReference type="InterPro" id="IPR025403">
    <property type="entry name" value="TgpA-like_C"/>
</dbReference>
<dbReference type="SMART" id="SM00460">
    <property type="entry name" value="TGc"/>
    <property type="match status" value="1"/>
</dbReference>
<dbReference type="InterPro" id="IPR038765">
    <property type="entry name" value="Papain-like_cys_pep_sf"/>
</dbReference>
<sequence length="675" mass="76361">MATDWQLPRPAMIWMLAAQLLVVLGHVGRLPLWLLCAYGGCVLWRYQIYSGAWSAPKTLVKAGIILAVFAGIYASYRSLLGLEPMVSLLMAGFAFKLLESYSQRDCMRFIFIGYFTLATVFLFNQGLLTSLYVLVTLLLLSAALVSLQFPPHKAQAWLPLKKISIIFAQALPLTLLLFFLFPRFEPFWQIKLPSHQAKTGVGDVLSPGDISQLSKDDSLAFRANFVGERPPRSELYWRGVVLSYFDGRAWHQGTFQKKFHGSNTIELVNNNEPAKSYQYSIIQEPNYRPWLYTLAVASSKTPKVLATSDYRLQYREDIVERIAYQVETNSQAIMASTLSTVQRHKETLLNGDNNPRARALAARLYQQSASDQAYIQAVLNYFAQQNFFYTLMPPLLGENNIDEFLLDSRRGFCGHYASSFAFLIRAAGIPARVIGGYQGGEYNPLTGSVLVHQFDAHAWAEVWLPGKGWQRFDPTLQVAPDRIENSVQDLPATQADYLSQSGLSVMRFKHIAFFNKLRLELDAMEYRWASWVLQYKGERQFAFIEKWLGAITFTRIAFLLLLVSLPVVLWLLWSILQNRSAQTLKPQDADYQKLCQLMGRYDLHRQPNEGPIAFAQRVEQAANGPSAAIKQKFLAATRLYVALAYEPQGGESAALLAKQLRAELGVLKGMIHSHF</sequence>
<dbReference type="Gene3D" id="3.10.620.30">
    <property type="match status" value="1"/>
</dbReference>
<dbReference type="Pfam" id="PF11992">
    <property type="entry name" value="TgpA_N"/>
    <property type="match status" value="1"/>
</dbReference>
<proteinExistence type="predicted"/>
<evidence type="ECO:0000313" key="3">
    <source>
        <dbReference type="EMBL" id="MCZ0864158.1"/>
    </source>
</evidence>
<feature type="transmembrane region" description="Helical" evidence="1">
    <location>
        <begin position="556"/>
        <end position="576"/>
    </location>
</feature>
<gene>
    <name evidence="3" type="ORF">O0V09_03030</name>
</gene>
<feature type="transmembrane region" description="Helical" evidence="1">
    <location>
        <begin position="12"/>
        <end position="38"/>
    </location>
</feature>
<evidence type="ECO:0000259" key="2">
    <source>
        <dbReference type="SMART" id="SM00460"/>
    </source>
</evidence>
<evidence type="ECO:0000313" key="4">
    <source>
        <dbReference type="Proteomes" id="UP001069090"/>
    </source>
</evidence>
<feature type="transmembrane region" description="Helical" evidence="1">
    <location>
        <begin position="130"/>
        <end position="151"/>
    </location>
</feature>
<comment type="caution">
    <text evidence="3">The sequence shown here is derived from an EMBL/GenBank/DDBJ whole genome shotgun (WGS) entry which is preliminary data.</text>
</comment>
<dbReference type="InterPro" id="IPR002931">
    <property type="entry name" value="Transglutaminase-like"/>
</dbReference>
<dbReference type="Pfam" id="PF13559">
    <property type="entry name" value="DUF4129"/>
    <property type="match status" value="1"/>
</dbReference>
<keyword evidence="1" id="KW-0472">Membrane</keyword>
<feature type="transmembrane region" description="Helical" evidence="1">
    <location>
        <begin position="106"/>
        <end position="124"/>
    </location>
</feature>
<keyword evidence="1" id="KW-1133">Transmembrane helix</keyword>
<dbReference type="InterPro" id="IPR052901">
    <property type="entry name" value="Bact_TGase-like"/>
</dbReference>
<dbReference type="Proteomes" id="UP001069090">
    <property type="component" value="Unassembled WGS sequence"/>
</dbReference>
<dbReference type="SUPFAM" id="SSF54001">
    <property type="entry name" value="Cysteine proteinases"/>
    <property type="match status" value="1"/>
</dbReference>